<dbReference type="EMBL" id="BMAO01002960">
    <property type="protein sequence ID" value="GFQ84650.1"/>
    <property type="molecule type" value="Genomic_DNA"/>
</dbReference>
<comment type="caution">
    <text evidence="2">The sequence shown here is derived from an EMBL/GenBank/DDBJ whole genome shotgun (WGS) entry which is preliminary data.</text>
</comment>
<evidence type="ECO:0000256" key="1">
    <source>
        <dbReference type="SAM" id="Phobius"/>
    </source>
</evidence>
<evidence type="ECO:0000313" key="3">
    <source>
        <dbReference type="Proteomes" id="UP000887116"/>
    </source>
</evidence>
<keyword evidence="1" id="KW-0472">Membrane</keyword>
<name>A0A8X6KS57_TRICU</name>
<proteinExistence type="predicted"/>
<reference evidence="2" key="1">
    <citation type="submission" date="2020-07" db="EMBL/GenBank/DDBJ databases">
        <title>Multicomponent nature underlies the extraordinary mechanical properties of spider dragline silk.</title>
        <authorList>
            <person name="Kono N."/>
            <person name="Nakamura H."/>
            <person name="Mori M."/>
            <person name="Yoshida Y."/>
            <person name="Ohtoshi R."/>
            <person name="Malay A.D."/>
            <person name="Moran D.A.P."/>
            <person name="Tomita M."/>
            <person name="Numata K."/>
            <person name="Arakawa K."/>
        </authorList>
    </citation>
    <scope>NUCLEOTIDE SEQUENCE</scope>
</reference>
<evidence type="ECO:0000313" key="2">
    <source>
        <dbReference type="EMBL" id="GFQ84650.1"/>
    </source>
</evidence>
<organism evidence="2 3">
    <name type="scientific">Trichonephila clavata</name>
    <name type="common">Joro spider</name>
    <name type="synonym">Nephila clavata</name>
    <dbReference type="NCBI Taxonomy" id="2740835"/>
    <lineage>
        <taxon>Eukaryota</taxon>
        <taxon>Metazoa</taxon>
        <taxon>Ecdysozoa</taxon>
        <taxon>Arthropoda</taxon>
        <taxon>Chelicerata</taxon>
        <taxon>Arachnida</taxon>
        <taxon>Araneae</taxon>
        <taxon>Araneomorphae</taxon>
        <taxon>Entelegynae</taxon>
        <taxon>Araneoidea</taxon>
        <taxon>Nephilidae</taxon>
        <taxon>Trichonephila</taxon>
    </lineage>
</organism>
<sequence length="83" mass="9500">MQEVSTSRVVTTFVIIISIIPAVISKVRKHLVRQYLQVLCVELHEGFYTQNSTCLNSNNCPIQRSKIKMVSEACQLGYLRLMQ</sequence>
<accession>A0A8X6KS57</accession>
<feature type="transmembrane region" description="Helical" evidence="1">
    <location>
        <begin position="6"/>
        <end position="24"/>
    </location>
</feature>
<dbReference type="Proteomes" id="UP000887116">
    <property type="component" value="Unassembled WGS sequence"/>
</dbReference>
<dbReference type="AlphaFoldDB" id="A0A8X6KS57"/>
<gene>
    <name evidence="2" type="ORF">TNCT_17991</name>
</gene>
<keyword evidence="3" id="KW-1185">Reference proteome</keyword>
<keyword evidence="1" id="KW-1133">Transmembrane helix</keyword>
<keyword evidence="1" id="KW-0812">Transmembrane</keyword>
<protein>
    <submittedName>
        <fullName evidence="2">Uncharacterized protein</fullName>
    </submittedName>
</protein>